<protein>
    <recommendedName>
        <fullName evidence="2">PepSY domain-containing protein</fullName>
    </recommendedName>
</protein>
<evidence type="ECO:0000259" key="2">
    <source>
        <dbReference type="Pfam" id="PF03413"/>
    </source>
</evidence>
<dbReference type="AlphaFoldDB" id="A0A7R6PFH9"/>
<proteinExistence type="predicted"/>
<dbReference type="KEGG" id="njp:NEJAP_0248"/>
<sequence>MLYARNCSMLKRLLGLVVLLVVFASLANAEPSPETLVLSDAVEVAKKAYGGKVVKADKVTLKSGVAYRIRLVNNGHVKEVLVDATSGVLLHP</sequence>
<evidence type="ECO:0000313" key="3">
    <source>
        <dbReference type="EMBL" id="BBB28206.1"/>
    </source>
</evidence>
<evidence type="ECO:0000313" key="4">
    <source>
        <dbReference type="Proteomes" id="UP000595332"/>
    </source>
</evidence>
<gene>
    <name evidence="3" type="ORF">NEJAP_0248</name>
</gene>
<dbReference type="Gene3D" id="3.10.450.40">
    <property type="match status" value="1"/>
</dbReference>
<evidence type="ECO:0000256" key="1">
    <source>
        <dbReference type="SAM" id="SignalP"/>
    </source>
</evidence>
<feature type="domain" description="PepSY" evidence="2">
    <location>
        <begin position="39"/>
        <end position="88"/>
    </location>
</feature>
<dbReference type="EMBL" id="AP014546">
    <property type="protein sequence ID" value="BBB28206.1"/>
    <property type="molecule type" value="Genomic_DNA"/>
</dbReference>
<feature type="signal peptide" evidence="1">
    <location>
        <begin position="1"/>
        <end position="29"/>
    </location>
</feature>
<name>A0A7R6PFH9_9GAMM</name>
<accession>A0A7R6PFH9</accession>
<organism evidence="3 4">
    <name type="scientific">Neptunomonas japonica JAMM 1380</name>
    <dbReference type="NCBI Taxonomy" id="1441457"/>
    <lineage>
        <taxon>Bacteria</taxon>
        <taxon>Pseudomonadati</taxon>
        <taxon>Pseudomonadota</taxon>
        <taxon>Gammaproteobacteria</taxon>
        <taxon>Oceanospirillales</taxon>
        <taxon>Oceanospirillaceae</taxon>
        <taxon>Neptunomonas</taxon>
    </lineage>
</organism>
<keyword evidence="4" id="KW-1185">Reference proteome</keyword>
<keyword evidence="1" id="KW-0732">Signal</keyword>
<feature type="chain" id="PRO_5032638108" description="PepSY domain-containing protein" evidence="1">
    <location>
        <begin position="30"/>
        <end position="92"/>
    </location>
</feature>
<dbReference type="Proteomes" id="UP000595332">
    <property type="component" value="Chromosome"/>
</dbReference>
<reference evidence="3 4" key="1">
    <citation type="journal article" date="2008" name="Int. J. Syst. Evol. Microbiol.">
        <title>Neptunomonas japonica sp. nov., an Osedax japonicus symbiont-like bacterium isolated from sediment adjacent to sperm whale carcasses off Kagoshima, Japan.</title>
        <authorList>
            <person name="Miyazaki M."/>
            <person name="Nogi Y."/>
            <person name="Fujiwara Y."/>
            <person name="Kawato M."/>
            <person name="Kubokawa K."/>
            <person name="Horikoshi K."/>
        </authorList>
    </citation>
    <scope>NUCLEOTIDE SEQUENCE [LARGE SCALE GENOMIC DNA]</scope>
    <source>
        <strain evidence="3 4">JAMM 1380</strain>
    </source>
</reference>
<dbReference type="RefSeq" id="WP_201348931.1">
    <property type="nucleotide sequence ID" value="NZ_AP014546.1"/>
</dbReference>
<dbReference type="Pfam" id="PF03413">
    <property type="entry name" value="PepSY"/>
    <property type="match status" value="1"/>
</dbReference>
<dbReference type="InterPro" id="IPR025711">
    <property type="entry name" value="PepSY"/>
</dbReference>